<reference evidence="3 4" key="1">
    <citation type="submission" date="2016-07" db="EMBL/GenBank/DDBJ databases">
        <title>Pervasive Adenine N6-methylation of Active Genes in Fungi.</title>
        <authorList>
            <consortium name="DOE Joint Genome Institute"/>
            <person name="Mondo S.J."/>
            <person name="Dannebaum R.O."/>
            <person name="Kuo R.C."/>
            <person name="Labutti K."/>
            <person name="Haridas S."/>
            <person name="Kuo A."/>
            <person name="Salamov A."/>
            <person name="Ahrendt S.R."/>
            <person name="Lipzen A."/>
            <person name="Sullivan W."/>
            <person name="Andreopoulos W.B."/>
            <person name="Clum A."/>
            <person name="Lindquist E."/>
            <person name="Daum C."/>
            <person name="Ramamoorthy G.K."/>
            <person name="Gryganskyi A."/>
            <person name="Culley D."/>
            <person name="Magnuson J.K."/>
            <person name="James T.Y."/>
            <person name="O'Malley M.A."/>
            <person name="Stajich J.E."/>
            <person name="Spatafora J.W."/>
            <person name="Visel A."/>
            <person name="Grigoriev I.V."/>
        </authorList>
    </citation>
    <scope>NUCLEOTIDE SEQUENCE [LARGE SCALE GENOMIC DNA]</scope>
    <source>
        <strain evidence="3 4">JEL800</strain>
    </source>
</reference>
<dbReference type="EMBL" id="MCGO01000002">
    <property type="protein sequence ID" value="ORY53084.1"/>
    <property type="molecule type" value="Genomic_DNA"/>
</dbReference>
<dbReference type="SUPFAM" id="SSF48371">
    <property type="entry name" value="ARM repeat"/>
    <property type="match status" value="1"/>
</dbReference>
<dbReference type="GO" id="GO:0051879">
    <property type="term" value="F:Hsp90 protein binding"/>
    <property type="evidence" value="ECO:0007669"/>
    <property type="project" value="TreeGrafter"/>
</dbReference>
<evidence type="ECO:0000256" key="2">
    <source>
        <dbReference type="ARBA" id="ARBA00022490"/>
    </source>
</evidence>
<dbReference type="InterPro" id="IPR016024">
    <property type="entry name" value="ARM-type_fold"/>
</dbReference>
<dbReference type="AlphaFoldDB" id="A0A1Y2D1T0"/>
<keyword evidence="4" id="KW-1185">Reference proteome</keyword>
<dbReference type="PANTHER" id="PTHR45994">
    <property type="entry name" value="FI21225P1"/>
    <property type="match status" value="1"/>
</dbReference>
<dbReference type="OrthoDB" id="199930at2759"/>
<keyword evidence="2" id="KW-0963">Cytoplasm</keyword>
<dbReference type="PANTHER" id="PTHR45994:SF1">
    <property type="entry name" value="FI21225P1"/>
    <property type="match status" value="1"/>
</dbReference>
<proteinExistence type="predicted"/>
<dbReference type="InterPro" id="IPR011989">
    <property type="entry name" value="ARM-like"/>
</dbReference>
<dbReference type="Proteomes" id="UP000193642">
    <property type="component" value="Unassembled WGS sequence"/>
</dbReference>
<evidence type="ECO:0000313" key="3">
    <source>
        <dbReference type="EMBL" id="ORY53084.1"/>
    </source>
</evidence>
<accession>A0A1Y2D1T0</accession>
<evidence type="ECO:0000256" key="1">
    <source>
        <dbReference type="ARBA" id="ARBA00004496"/>
    </source>
</evidence>
<gene>
    <name evidence="3" type="ORF">BCR33DRAFT_186434</name>
</gene>
<sequence>MMIMLCDVEDYETRRAASGALAVLTSHPDACRLLVGDSRGLDMVIGLLFGEEEDANPELIHRGVEICKNIAAVGGALAQRLEAAGVVGLLRKCALSPIKEIQSALLKH</sequence>
<dbReference type="GO" id="GO:0005737">
    <property type="term" value="C:cytoplasm"/>
    <property type="evidence" value="ECO:0007669"/>
    <property type="project" value="UniProtKB-SubCell"/>
</dbReference>
<name>A0A1Y2D1T0_9FUNG</name>
<comment type="subcellular location">
    <subcellularLocation>
        <location evidence="1">Cytoplasm</location>
    </subcellularLocation>
</comment>
<dbReference type="Gene3D" id="1.25.10.10">
    <property type="entry name" value="Leucine-rich Repeat Variant"/>
    <property type="match status" value="1"/>
</dbReference>
<protein>
    <recommendedName>
        <fullName evidence="5">ARM repeat-containing protein</fullName>
    </recommendedName>
</protein>
<evidence type="ECO:0008006" key="5">
    <source>
        <dbReference type="Google" id="ProtNLM"/>
    </source>
</evidence>
<organism evidence="3 4">
    <name type="scientific">Rhizoclosmatium globosum</name>
    <dbReference type="NCBI Taxonomy" id="329046"/>
    <lineage>
        <taxon>Eukaryota</taxon>
        <taxon>Fungi</taxon>
        <taxon>Fungi incertae sedis</taxon>
        <taxon>Chytridiomycota</taxon>
        <taxon>Chytridiomycota incertae sedis</taxon>
        <taxon>Chytridiomycetes</taxon>
        <taxon>Chytridiales</taxon>
        <taxon>Chytriomycetaceae</taxon>
        <taxon>Rhizoclosmatium</taxon>
    </lineage>
</organism>
<comment type="caution">
    <text evidence="3">The sequence shown here is derived from an EMBL/GenBank/DDBJ whole genome shotgun (WGS) entry which is preliminary data.</text>
</comment>
<dbReference type="STRING" id="329046.A0A1Y2D1T0"/>
<evidence type="ECO:0000313" key="4">
    <source>
        <dbReference type="Proteomes" id="UP000193642"/>
    </source>
</evidence>